<organism evidence="7 8">
    <name type="scientific">Rhizobium sophorae</name>
    <dbReference type="NCBI Taxonomy" id="1535242"/>
    <lineage>
        <taxon>Bacteria</taxon>
        <taxon>Pseudomonadati</taxon>
        <taxon>Pseudomonadota</taxon>
        <taxon>Alphaproteobacteria</taxon>
        <taxon>Hyphomicrobiales</taxon>
        <taxon>Rhizobiaceae</taxon>
        <taxon>Rhizobium/Agrobacterium group</taxon>
        <taxon>Rhizobium</taxon>
    </lineage>
</organism>
<gene>
    <name evidence="7" type="ORF">G9X64_08495</name>
</gene>
<evidence type="ECO:0000259" key="6">
    <source>
        <dbReference type="Pfam" id="PF25994"/>
    </source>
</evidence>
<dbReference type="EMBL" id="JABFCN010000014">
    <property type="protein sequence ID" value="NNU36519.1"/>
    <property type="molecule type" value="Genomic_DNA"/>
</dbReference>
<dbReference type="InterPro" id="IPR058781">
    <property type="entry name" value="HH_AprE-like"/>
</dbReference>
<dbReference type="Proteomes" id="UP000519972">
    <property type="component" value="Unassembled WGS sequence"/>
</dbReference>
<evidence type="ECO:0000256" key="2">
    <source>
        <dbReference type="SAM" id="MobiDB-lite"/>
    </source>
</evidence>
<dbReference type="RefSeq" id="WP_168316182.1">
    <property type="nucleotide sequence ID" value="NZ_JABFCN010000014.1"/>
</dbReference>
<name>A0A7Y3S3V7_9HYPH</name>
<dbReference type="InterPro" id="IPR003715">
    <property type="entry name" value="Poly_export_N"/>
</dbReference>
<sequence>MKLSYRVLNVFFPATLVISTLVFLAGTVLPALADDTPFAPQTKIRLTIVQWMQSKGQYERWDALGGEYTVSDDGAVFLPFLGSLSVGNRDNASLTTEIAKRLQEKIGLVQPPAVTIEILEYPPIYVVGDVTTPGEYKFRSGLTVLQSLAMSGGPFRATSQQQSQTIKLAGELRDIDHSLLRSTAKLARLKAEMTGATEITFDQTLGVDQPYAAGIYNEERVIFQARANALERQSKALTELRDLLNSEVGMLGEKVQGSEDNIKSIEEQLTSVKTLVSKGLTLSSRQLDLERLLTTYRSDRLDLVTAIMRGRQAISETTRNLEGLYDTRRSEVASELQSEQASLDQFKLKREMTQKLLLDDLAAGGGSTTTDEALPLTFTVSRRSKGQIRQFQASETTALIPGDVVRVVRTPIADRVSQAAPADLPRKTETHASQASQ</sequence>
<dbReference type="PANTHER" id="PTHR33619:SF3">
    <property type="entry name" value="POLYSACCHARIDE EXPORT PROTEIN GFCE-RELATED"/>
    <property type="match status" value="1"/>
</dbReference>
<dbReference type="GO" id="GO:0015159">
    <property type="term" value="F:polysaccharide transmembrane transporter activity"/>
    <property type="evidence" value="ECO:0007669"/>
    <property type="project" value="InterPro"/>
</dbReference>
<protein>
    <submittedName>
        <fullName evidence="7">Exopolysaccharide biosynthesis protein</fullName>
    </submittedName>
</protein>
<dbReference type="InterPro" id="IPR019554">
    <property type="entry name" value="Soluble_ligand-bd"/>
</dbReference>
<evidence type="ECO:0000313" key="8">
    <source>
        <dbReference type="Proteomes" id="UP000519972"/>
    </source>
</evidence>
<comment type="caution">
    <text evidence="7">The sequence shown here is derived from an EMBL/GenBank/DDBJ whole genome shotgun (WGS) entry which is preliminary data.</text>
</comment>
<feature type="domain" description="Polysaccharide export protein N-terminal" evidence="4">
    <location>
        <begin position="55"/>
        <end position="118"/>
    </location>
</feature>
<reference evidence="7 8" key="1">
    <citation type="submission" date="2020-02" db="EMBL/GenBank/DDBJ databases">
        <authorList>
            <person name="Sun Q."/>
        </authorList>
    </citation>
    <scope>NUCLEOTIDE SEQUENCE [LARGE SCALE GENOMIC DNA]</scope>
    <source>
        <strain evidence="7 8">CCBAU 03386</strain>
    </source>
</reference>
<evidence type="ECO:0000313" key="7">
    <source>
        <dbReference type="EMBL" id="NNU36519.1"/>
    </source>
</evidence>
<feature type="domain" description="Soluble ligand binding" evidence="5">
    <location>
        <begin position="124"/>
        <end position="159"/>
    </location>
</feature>
<dbReference type="AlphaFoldDB" id="A0A7Y3S3V7"/>
<dbReference type="Pfam" id="PF25994">
    <property type="entry name" value="HH_AprE"/>
    <property type="match status" value="1"/>
</dbReference>
<evidence type="ECO:0000256" key="3">
    <source>
        <dbReference type="SAM" id="SignalP"/>
    </source>
</evidence>
<feature type="chain" id="PRO_5031425325" evidence="3">
    <location>
        <begin position="34"/>
        <end position="437"/>
    </location>
</feature>
<evidence type="ECO:0000259" key="4">
    <source>
        <dbReference type="Pfam" id="PF02563"/>
    </source>
</evidence>
<feature type="region of interest" description="Disordered" evidence="2">
    <location>
        <begin position="417"/>
        <end position="437"/>
    </location>
</feature>
<accession>A0A7Y3S3V7</accession>
<dbReference type="Pfam" id="PF10531">
    <property type="entry name" value="SLBB"/>
    <property type="match status" value="1"/>
</dbReference>
<feature type="signal peptide" evidence="3">
    <location>
        <begin position="1"/>
        <end position="33"/>
    </location>
</feature>
<feature type="domain" description="AprE-like long alpha-helical hairpin" evidence="6">
    <location>
        <begin position="171"/>
        <end position="350"/>
    </location>
</feature>
<dbReference type="Gene3D" id="3.30.1950.10">
    <property type="entry name" value="wza like domain"/>
    <property type="match status" value="1"/>
</dbReference>
<evidence type="ECO:0000256" key="1">
    <source>
        <dbReference type="ARBA" id="ARBA00022729"/>
    </source>
</evidence>
<dbReference type="InterPro" id="IPR049712">
    <property type="entry name" value="Poly_export"/>
</dbReference>
<evidence type="ECO:0000259" key="5">
    <source>
        <dbReference type="Pfam" id="PF10531"/>
    </source>
</evidence>
<keyword evidence="1 3" id="KW-0732">Signal</keyword>
<proteinExistence type="predicted"/>
<dbReference type="PANTHER" id="PTHR33619">
    <property type="entry name" value="POLYSACCHARIDE EXPORT PROTEIN GFCE-RELATED"/>
    <property type="match status" value="1"/>
</dbReference>
<keyword evidence="8" id="KW-1185">Reference proteome</keyword>
<dbReference type="Pfam" id="PF02563">
    <property type="entry name" value="Poly_export"/>
    <property type="match status" value="1"/>
</dbReference>